<comment type="caution">
    <text evidence="2">The sequence shown here is derived from an EMBL/GenBank/DDBJ whole genome shotgun (WGS) entry which is preliminary data.</text>
</comment>
<dbReference type="AlphaFoldDB" id="A0A426Y9T0"/>
<evidence type="ECO:0000313" key="2">
    <source>
        <dbReference type="EMBL" id="RRT48489.1"/>
    </source>
</evidence>
<feature type="transmembrane region" description="Helical" evidence="1">
    <location>
        <begin position="54"/>
        <end position="72"/>
    </location>
</feature>
<organism evidence="2 3">
    <name type="scientific">Ensete ventricosum</name>
    <name type="common">Abyssinian banana</name>
    <name type="synonym">Musa ensete</name>
    <dbReference type="NCBI Taxonomy" id="4639"/>
    <lineage>
        <taxon>Eukaryota</taxon>
        <taxon>Viridiplantae</taxon>
        <taxon>Streptophyta</taxon>
        <taxon>Embryophyta</taxon>
        <taxon>Tracheophyta</taxon>
        <taxon>Spermatophyta</taxon>
        <taxon>Magnoliopsida</taxon>
        <taxon>Liliopsida</taxon>
        <taxon>Zingiberales</taxon>
        <taxon>Musaceae</taxon>
        <taxon>Ensete</taxon>
    </lineage>
</organism>
<keyword evidence="1" id="KW-0812">Transmembrane</keyword>
<dbReference type="Proteomes" id="UP000287651">
    <property type="component" value="Unassembled WGS sequence"/>
</dbReference>
<gene>
    <name evidence="2" type="ORF">B296_00053065</name>
</gene>
<dbReference type="EMBL" id="AMZH03013927">
    <property type="protein sequence ID" value="RRT48489.1"/>
    <property type="molecule type" value="Genomic_DNA"/>
</dbReference>
<protein>
    <submittedName>
        <fullName evidence="2">Uncharacterized protein</fullName>
    </submittedName>
</protein>
<evidence type="ECO:0000256" key="1">
    <source>
        <dbReference type="SAM" id="Phobius"/>
    </source>
</evidence>
<evidence type="ECO:0000313" key="3">
    <source>
        <dbReference type="Proteomes" id="UP000287651"/>
    </source>
</evidence>
<sequence>MQRRRLRPSSVAVLRSVLTCAIGTVSLVALLAVHVSPSSSPFPAAYTLPKVSPLLLPLFASLGHSTFDSGMTPTRRRRRNRRSCGSLHQTMVVSCLALNPPHRIHVT</sequence>
<feature type="transmembrane region" description="Helical" evidence="1">
    <location>
        <begin position="12"/>
        <end position="34"/>
    </location>
</feature>
<keyword evidence="1" id="KW-0472">Membrane</keyword>
<keyword evidence="1" id="KW-1133">Transmembrane helix</keyword>
<reference evidence="2 3" key="1">
    <citation type="journal article" date="2014" name="Agronomy (Basel)">
        <title>A Draft Genome Sequence for Ensete ventricosum, the Drought-Tolerant Tree Against Hunger.</title>
        <authorList>
            <person name="Harrison J."/>
            <person name="Moore K.A."/>
            <person name="Paszkiewicz K."/>
            <person name="Jones T."/>
            <person name="Grant M."/>
            <person name="Ambacheew D."/>
            <person name="Muzemil S."/>
            <person name="Studholme D.J."/>
        </authorList>
    </citation>
    <scope>NUCLEOTIDE SEQUENCE [LARGE SCALE GENOMIC DNA]</scope>
</reference>
<accession>A0A426Y9T0</accession>
<proteinExistence type="predicted"/>
<name>A0A426Y9T0_ENSVE</name>